<evidence type="ECO:0000313" key="6">
    <source>
        <dbReference type="EMBL" id="KAL0810774.1"/>
    </source>
</evidence>
<keyword evidence="5" id="KW-0812">Transmembrane</keyword>
<dbReference type="PROSITE" id="PS00375">
    <property type="entry name" value="UDPGT"/>
    <property type="match status" value="1"/>
</dbReference>
<dbReference type="GO" id="GO:0016020">
    <property type="term" value="C:membrane"/>
    <property type="evidence" value="ECO:0007669"/>
    <property type="project" value="UniProtKB-SubCell"/>
</dbReference>
<dbReference type="PANTHER" id="PTHR48043">
    <property type="entry name" value="EG:EG0003.4 PROTEIN-RELATED"/>
    <property type="match status" value="1"/>
</dbReference>
<sequence>MSDVYRFLLVLSVLLSVKQSDAAKILAYFPTPSFSHQIVFRPLTEELARRGHEVTVVTTDPEFTKTTAPANLTEIDVHDLSYSVWREHFLKTSTGNKNDLYNQLKVIFEIMNEIIEKQLLCDEVKKVIDTKNKYDLVIIEAYPRQLLVLSHLFKVPMILFSSFGSSFINYHTMGAPTHELLYPLNIRQRLYNLTMWEKVTDLYSVYSLKNFYERFEDNENAMLRRVFGDVPSLDELKNNVDLLFLNIHPIWEGIRPVPPNVVHIRGIHEKPQKQLPADLKTYLDSSRNGVIYISFGTNVKPSLLPSERIRIIMNVMSALPYDVLWKWDKDVLEGKSENIKLVKWVPQSDLLRHPNLRLFITQGGLQSTDEAINAGVPLVGIPMQGDQWYNVEKYAHHKIGIKVDWEAMAEESLKDAVNKVIGDESYRQNVVRLRSLMHDQPQSPLERAVWWTEHVIRHSGARHLRAPAANMPWHQYYELELVLTVSSVLLLGLFIAVLVLIQFYKVVNRVLDIQTKVKIN</sequence>
<evidence type="ECO:0000256" key="1">
    <source>
        <dbReference type="ARBA" id="ARBA00009995"/>
    </source>
</evidence>
<dbReference type="EC" id="2.4.1.17" evidence="5"/>
<dbReference type="PANTHER" id="PTHR48043:SF159">
    <property type="entry name" value="EG:EG0003.4 PROTEIN-RELATED"/>
    <property type="match status" value="1"/>
</dbReference>
<dbReference type="InterPro" id="IPR050271">
    <property type="entry name" value="UDP-glycosyltransferase"/>
</dbReference>
<keyword evidence="3 4" id="KW-0808">Transferase</keyword>
<dbReference type="InterPro" id="IPR035595">
    <property type="entry name" value="UDP_glycos_trans_CS"/>
</dbReference>
<name>A0ABD0S9P1_LOXSC</name>
<feature type="signal peptide" evidence="5">
    <location>
        <begin position="1"/>
        <end position="22"/>
    </location>
</feature>
<dbReference type="InterPro" id="IPR002213">
    <property type="entry name" value="UDP_glucos_trans"/>
</dbReference>
<dbReference type="AlphaFoldDB" id="A0ABD0S9P1"/>
<protein>
    <recommendedName>
        <fullName evidence="5">UDP-glucuronosyltransferase</fullName>
        <ecNumber evidence="5">2.4.1.17</ecNumber>
    </recommendedName>
</protein>
<dbReference type="GO" id="GO:0015020">
    <property type="term" value="F:glucuronosyltransferase activity"/>
    <property type="evidence" value="ECO:0007669"/>
    <property type="project" value="UniProtKB-EC"/>
</dbReference>
<organism evidence="6 7">
    <name type="scientific">Loxostege sticticalis</name>
    <name type="common">Beet webworm moth</name>
    <dbReference type="NCBI Taxonomy" id="481309"/>
    <lineage>
        <taxon>Eukaryota</taxon>
        <taxon>Metazoa</taxon>
        <taxon>Ecdysozoa</taxon>
        <taxon>Arthropoda</taxon>
        <taxon>Hexapoda</taxon>
        <taxon>Insecta</taxon>
        <taxon>Pterygota</taxon>
        <taxon>Neoptera</taxon>
        <taxon>Endopterygota</taxon>
        <taxon>Lepidoptera</taxon>
        <taxon>Glossata</taxon>
        <taxon>Ditrysia</taxon>
        <taxon>Pyraloidea</taxon>
        <taxon>Crambidae</taxon>
        <taxon>Pyraustinae</taxon>
        <taxon>Loxostege</taxon>
    </lineage>
</organism>
<dbReference type="EMBL" id="JBEDNZ010000025">
    <property type="protein sequence ID" value="KAL0810774.1"/>
    <property type="molecule type" value="Genomic_DNA"/>
</dbReference>
<evidence type="ECO:0000256" key="3">
    <source>
        <dbReference type="ARBA" id="ARBA00022679"/>
    </source>
</evidence>
<dbReference type="FunFam" id="3.40.50.2000:FF:000050">
    <property type="entry name" value="UDP-glucuronosyltransferase"/>
    <property type="match status" value="1"/>
</dbReference>
<comment type="catalytic activity">
    <reaction evidence="5">
        <text>glucuronate acceptor + UDP-alpha-D-glucuronate = acceptor beta-D-glucuronoside + UDP + H(+)</text>
        <dbReference type="Rhea" id="RHEA:21032"/>
        <dbReference type="ChEBI" id="CHEBI:15378"/>
        <dbReference type="ChEBI" id="CHEBI:58052"/>
        <dbReference type="ChEBI" id="CHEBI:58223"/>
        <dbReference type="ChEBI" id="CHEBI:132367"/>
        <dbReference type="ChEBI" id="CHEBI:132368"/>
        <dbReference type="EC" id="2.4.1.17"/>
    </reaction>
</comment>
<evidence type="ECO:0000256" key="2">
    <source>
        <dbReference type="ARBA" id="ARBA00022676"/>
    </source>
</evidence>
<feature type="transmembrane region" description="Helical" evidence="5">
    <location>
        <begin position="481"/>
        <end position="501"/>
    </location>
</feature>
<dbReference type="SUPFAM" id="SSF53756">
    <property type="entry name" value="UDP-Glycosyltransferase/glycogen phosphorylase"/>
    <property type="match status" value="1"/>
</dbReference>
<accession>A0ABD0S9P1</accession>
<evidence type="ECO:0000313" key="7">
    <source>
        <dbReference type="Proteomes" id="UP001549921"/>
    </source>
</evidence>
<keyword evidence="2 4" id="KW-0328">Glycosyltransferase</keyword>
<feature type="chain" id="PRO_5044529443" description="UDP-glucuronosyltransferase" evidence="5">
    <location>
        <begin position="23"/>
        <end position="520"/>
    </location>
</feature>
<dbReference type="Proteomes" id="UP001549921">
    <property type="component" value="Unassembled WGS sequence"/>
</dbReference>
<comment type="similarity">
    <text evidence="1 4">Belongs to the UDP-glycosyltransferase family.</text>
</comment>
<keyword evidence="5" id="KW-0472">Membrane</keyword>
<gene>
    <name evidence="6" type="ORF">ABMA28_010091</name>
</gene>
<dbReference type="CDD" id="cd03784">
    <property type="entry name" value="GT1_Gtf-like"/>
    <property type="match status" value="1"/>
</dbReference>
<evidence type="ECO:0000256" key="4">
    <source>
        <dbReference type="RuleBase" id="RU003718"/>
    </source>
</evidence>
<comment type="subcellular location">
    <subcellularLocation>
        <location evidence="5">Membrane</location>
        <topology evidence="5">Single-pass membrane protein</topology>
    </subcellularLocation>
</comment>
<dbReference type="Pfam" id="PF00201">
    <property type="entry name" value="UDPGT"/>
    <property type="match status" value="1"/>
</dbReference>
<keyword evidence="5" id="KW-1133">Transmembrane helix</keyword>
<dbReference type="Gene3D" id="3.40.50.2000">
    <property type="entry name" value="Glycogen Phosphorylase B"/>
    <property type="match status" value="2"/>
</dbReference>
<evidence type="ECO:0000256" key="5">
    <source>
        <dbReference type="RuleBase" id="RU362059"/>
    </source>
</evidence>
<keyword evidence="5" id="KW-0732">Signal</keyword>
<proteinExistence type="inferred from homology"/>
<comment type="caution">
    <text evidence="6">The sequence shown here is derived from an EMBL/GenBank/DDBJ whole genome shotgun (WGS) entry which is preliminary data.</text>
</comment>
<reference evidence="6 7" key="1">
    <citation type="submission" date="2024-06" db="EMBL/GenBank/DDBJ databases">
        <title>A chromosome-level genome assembly of beet webworm, Loxostege sticticalis.</title>
        <authorList>
            <person name="Zhang Y."/>
        </authorList>
    </citation>
    <scope>NUCLEOTIDE SEQUENCE [LARGE SCALE GENOMIC DNA]</scope>
    <source>
        <strain evidence="6">AQ028</strain>
        <tissue evidence="6">Male pupae</tissue>
    </source>
</reference>